<dbReference type="AlphaFoldDB" id="A0A0F9D2D8"/>
<gene>
    <name evidence="1" type="ORF">LCGC14_2540500</name>
</gene>
<proteinExistence type="predicted"/>
<protein>
    <submittedName>
        <fullName evidence="1">Uncharacterized protein</fullName>
    </submittedName>
</protein>
<sequence>MMVVLSLLSNKPLIGLGVNVEMKNFASVVNVSKNASERNVSIPYKGVIATDILSEEDQTELIQLRDVIRDCYFEVGDVALRNVRAGAHAVGASVVYDAVGRFVGKSERTIRYYAETASFYQPVTRREFDILPFSFFVYAKSQSGRWQEILDYAMLKPHVSLAGLKTHFLLQNGDTNSDQIYKSSGISMVDNPQGQERPSDKFPPYSSYTKMMLLSTLSDLLDRVTMVLGSFNLSADARARLVQSVRTIQSVIGEIVKKSVVDVD</sequence>
<name>A0A0F9D2D8_9ZZZZ</name>
<reference evidence="1" key="1">
    <citation type="journal article" date="2015" name="Nature">
        <title>Complex archaea that bridge the gap between prokaryotes and eukaryotes.</title>
        <authorList>
            <person name="Spang A."/>
            <person name="Saw J.H."/>
            <person name="Jorgensen S.L."/>
            <person name="Zaremba-Niedzwiedzka K."/>
            <person name="Martijn J."/>
            <person name="Lind A.E."/>
            <person name="van Eijk R."/>
            <person name="Schleper C."/>
            <person name="Guy L."/>
            <person name="Ettema T.J."/>
        </authorList>
    </citation>
    <scope>NUCLEOTIDE SEQUENCE</scope>
</reference>
<comment type="caution">
    <text evidence="1">The sequence shown here is derived from an EMBL/GenBank/DDBJ whole genome shotgun (WGS) entry which is preliminary data.</text>
</comment>
<organism evidence="1">
    <name type="scientific">marine sediment metagenome</name>
    <dbReference type="NCBI Taxonomy" id="412755"/>
    <lineage>
        <taxon>unclassified sequences</taxon>
        <taxon>metagenomes</taxon>
        <taxon>ecological metagenomes</taxon>
    </lineage>
</organism>
<evidence type="ECO:0000313" key="1">
    <source>
        <dbReference type="EMBL" id="KKL11966.1"/>
    </source>
</evidence>
<accession>A0A0F9D2D8</accession>
<dbReference type="EMBL" id="LAZR01041447">
    <property type="protein sequence ID" value="KKL11966.1"/>
    <property type="molecule type" value="Genomic_DNA"/>
</dbReference>